<proteinExistence type="predicted"/>
<evidence type="ECO:0008006" key="4">
    <source>
        <dbReference type="Google" id="ProtNLM"/>
    </source>
</evidence>
<dbReference type="EMBL" id="CAJVCH010027517">
    <property type="protein sequence ID" value="CAG7702458.1"/>
    <property type="molecule type" value="Genomic_DNA"/>
</dbReference>
<keyword evidence="3" id="KW-1185">Reference proteome</keyword>
<comment type="caution">
    <text evidence="2">The sequence shown here is derived from an EMBL/GenBank/DDBJ whole genome shotgun (WGS) entry which is preliminary data.</text>
</comment>
<reference evidence="2" key="1">
    <citation type="submission" date="2021-06" db="EMBL/GenBank/DDBJ databases">
        <authorList>
            <person name="Hodson N. C."/>
            <person name="Mongue J. A."/>
            <person name="Jaron S. K."/>
        </authorList>
    </citation>
    <scope>NUCLEOTIDE SEQUENCE</scope>
</reference>
<evidence type="ECO:0000313" key="3">
    <source>
        <dbReference type="Proteomes" id="UP000708208"/>
    </source>
</evidence>
<gene>
    <name evidence="2" type="ORF">AFUS01_LOCUS4420</name>
</gene>
<dbReference type="AlphaFoldDB" id="A0A8J2NJE4"/>
<evidence type="ECO:0000313" key="2">
    <source>
        <dbReference type="EMBL" id="CAG7702458.1"/>
    </source>
</evidence>
<sequence>MSVLFGVLSFRVFVFYISEVELSASNYYFLEGCKTNSMHRCLIQECNAGWPSSKPQPALNRSSYKG</sequence>
<keyword evidence="1" id="KW-0732">Signal</keyword>
<name>A0A8J2NJE4_9HEXA</name>
<dbReference type="Proteomes" id="UP000708208">
    <property type="component" value="Unassembled WGS sequence"/>
</dbReference>
<feature type="signal peptide" evidence="1">
    <location>
        <begin position="1"/>
        <end position="24"/>
    </location>
</feature>
<organism evidence="2 3">
    <name type="scientific">Allacma fusca</name>
    <dbReference type="NCBI Taxonomy" id="39272"/>
    <lineage>
        <taxon>Eukaryota</taxon>
        <taxon>Metazoa</taxon>
        <taxon>Ecdysozoa</taxon>
        <taxon>Arthropoda</taxon>
        <taxon>Hexapoda</taxon>
        <taxon>Collembola</taxon>
        <taxon>Symphypleona</taxon>
        <taxon>Sminthuridae</taxon>
        <taxon>Allacma</taxon>
    </lineage>
</organism>
<protein>
    <recommendedName>
        <fullName evidence="4">Secreted protein</fullName>
    </recommendedName>
</protein>
<feature type="chain" id="PRO_5035187004" description="Secreted protein" evidence="1">
    <location>
        <begin position="25"/>
        <end position="66"/>
    </location>
</feature>
<accession>A0A8J2NJE4</accession>
<evidence type="ECO:0000256" key="1">
    <source>
        <dbReference type="SAM" id="SignalP"/>
    </source>
</evidence>